<dbReference type="Proteomes" id="UP000017984">
    <property type="component" value="Chromosome"/>
</dbReference>
<dbReference type="EMBL" id="AWQX01000007">
    <property type="protein sequence ID" value="EST36560.1"/>
    <property type="molecule type" value="Genomic_DNA"/>
</dbReference>
<keyword evidence="2" id="KW-1185">Reference proteome</keyword>
<dbReference type="HOGENOM" id="CLU_3376407_0_0_11"/>
<reference evidence="1 2" key="1">
    <citation type="journal article" date="2014" name="Genome Announc.">
        <title>Draft Genome Sequence of Streptomyces roseochromogenes subsp. oscitans DS 12.976, Producer of the Aminocoumarin Antibiotic Clorobiocin.</title>
        <authorList>
            <person name="Ruckert C."/>
            <person name="Kalinowski J."/>
            <person name="Heide L."/>
            <person name="Apel A.K."/>
        </authorList>
    </citation>
    <scope>NUCLEOTIDE SEQUENCE [LARGE SCALE GENOMIC DNA]</scope>
    <source>
        <strain evidence="1 2">DS 12.976</strain>
    </source>
</reference>
<name>V6KWL9_STRRC</name>
<proteinExistence type="predicted"/>
<comment type="caution">
    <text evidence="1">The sequence shown here is derived from an EMBL/GenBank/DDBJ whole genome shotgun (WGS) entry which is preliminary data.</text>
</comment>
<dbReference type="AlphaFoldDB" id="V6KWL9"/>
<organism evidence="1 2">
    <name type="scientific">Streptomyces roseochromogenus subsp. oscitans DS 12.976</name>
    <dbReference type="NCBI Taxonomy" id="1352936"/>
    <lineage>
        <taxon>Bacteria</taxon>
        <taxon>Bacillati</taxon>
        <taxon>Actinomycetota</taxon>
        <taxon>Actinomycetes</taxon>
        <taxon>Kitasatosporales</taxon>
        <taxon>Streptomycetaceae</taxon>
        <taxon>Streptomyces</taxon>
    </lineage>
</organism>
<sequence length="34" mass="3895">MEPVIRREIGMEDIEQIPEDELPELALMVDIPSS</sequence>
<gene>
    <name evidence="1" type="ORF">M878_01350</name>
</gene>
<evidence type="ECO:0000313" key="2">
    <source>
        <dbReference type="Proteomes" id="UP000017984"/>
    </source>
</evidence>
<accession>V6KWL9</accession>
<protein>
    <submittedName>
        <fullName evidence="1">Uncharacterized protein</fullName>
    </submittedName>
</protein>
<evidence type="ECO:0000313" key="1">
    <source>
        <dbReference type="EMBL" id="EST36560.1"/>
    </source>
</evidence>
<dbReference type="STRING" id="1352936.M878_01350"/>